<keyword evidence="2" id="KW-0812">Transmembrane</keyword>
<feature type="transmembrane region" description="Helical" evidence="2">
    <location>
        <begin position="291"/>
        <end position="308"/>
    </location>
</feature>
<proteinExistence type="predicted"/>
<feature type="transmembrane region" description="Helical" evidence="2">
    <location>
        <begin position="379"/>
        <end position="398"/>
    </location>
</feature>
<feature type="compositionally biased region" description="Basic and acidic residues" evidence="1">
    <location>
        <begin position="1"/>
        <end position="11"/>
    </location>
</feature>
<comment type="caution">
    <text evidence="3">The sequence shown here is derived from an EMBL/GenBank/DDBJ whole genome shotgun (WGS) entry which is preliminary data.</text>
</comment>
<feature type="transmembrane region" description="Helical" evidence="2">
    <location>
        <begin position="257"/>
        <end position="279"/>
    </location>
</feature>
<reference evidence="3" key="1">
    <citation type="submission" date="2021-06" db="EMBL/GenBank/DDBJ databases">
        <authorList>
            <person name="Kallberg Y."/>
            <person name="Tangrot J."/>
            <person name="Rosling A."/>
        </authorList>
    </citation>
    <scope>NUCLEOTIDE SEQUENCE</scope>
    <source>
        <strain evidence="3">MT106</strain>
    </source>
</reference>
<feature type="transmembrane region" description="Helical" evidence="2">
    <location>
        <begin position="339"/>
        <end position="359"/>
    </location>
</feature>
<evidence type="ECO:0000313" key="4">
    <source>
        <dbReference type="Proteomes" id="UP000789831"/>
    </source>
</evidence>
<name>A0A9N9G6G0_9GLOM</name>
<dbReference type="AlphaFoldDB" id="A0A9N9G6G0"/>
<dbReference type="Proteomes" id="UP000789831">
    <property type="component" value="Unassembled WGS sequence"/>
</dbReference>
<accession>A0A9N9G6G0</accession>
<dbReference type="OrthoDB" id="2409517at2759"/>
<feature type="transmembrane region" description="Helical" evidence="2">
    <location>
        <begin position="216"/>
        <end position="236"/>
    </location>
</feature>
<feature type="compositionally biased region" description="Polar residues" evidence="1">
    <location>
        <begin position="103"/>
        <end position="126"/>
    </location>
</feature>
<protein>
    <submittedName>
        <fullName evidence="3">6798_t:CDS:1</fullName>
    </submittedName>
</protein>
<feature type="transmembrane region" description="Helical" evidence="2">
    <location>
        <begin position="180"/>
        <end position="196"/>
    </location>
</feature>
<dbReference type="EMBL" id="CAJVPL010001634">
    <property type="protein sequence ID" value="CAG8580720.1"/>
    <property type="molecule type" value="Genomic_DNA"/>
</dbReference>
<organism evidence="3 4">
    <name type="scientific">Ambispora gerdemannii</name>
    <dbReference type="NCBI Taxonomy" id="144530"/>
    <lineage>
        <taxon>Eukaryota</taxon>
        <taxon>Fungi</taxon>
        <taxon>Fungi incertae sedis</taxon>
        <taxon>Mucoromycota</taxon>
        <taxon>Glomeromycotina</taxon>
        <taxon>Glomeromycetes</taxon>
        <taxon>Archaeosporales</taxon>
        <taxon>Ambisporaceae</taxon>
        <taxon>Ambispora</taxon>
    </lineage>
</organism>
<evidence type="ECO:0000256" key="1">
    <source>
        <dbReference type="SAM" id="MobiDB-lite"/>
    </source>
</evidence>
<keyword evidence="4" id="KW-1185">Reference proteome</keyword>
<keyword evidence="2" id="KW-1133">Transmembrane helix</keyword>
<evidence type="ECO:0000256" key="2">
    <source>
        <dbReference type="SAM" id="Phobius"/>
    </source>
</evidence>
<gene>
    <name evidence="3" type="ORF">AGERDE_LOCUS8107</name>
</gene>
<sequence>MPVRDHARKNSDLSLAEESVQTRPSIDEDLLFEEDEESEEEVYDPGNVQLQLPSRSSDVVLPKTPLISSPIQTPTQIDTSNISNLELPDTRQRMDGHGLRPLSFSSQSKIGKLSSPTTSSINRSRDLNMSNMEKGFMQAGHKSASDQMSHTKEIDIHNNPSHASSKEDYRESHYRDSSDLLPLTLVSGGTAGGLTFNSNYAYLTPPFGRVIPRNQIMSRVMWFSTLVLFNLIYAGYKLIHHNDGTTTTKDDKSHSTNFICLIIVPLVFFVLYIFFVTVWTYLDLRNKDFDPIFTVIYYSPLMLFSLFFKEKKRVDVSEFHEVNFGAKWWRFGTSRVREGIVMTLYSLLLISFVVSDLVGGAFDQPNGEVSQVFKDFVPAAFMLVVFFLGFVLSIWGIVEALVGESGVHGSGEGRKRLVGVLPNAFKKKRG</sequence>
<feature type="region of interest" description="Disordered" evidence="1">
    <location>
        <begin position="1"/>
        <end position="28"/>
    </location>
</feature>
<feature type="region of interest" description="Disordered" evidence="1">
    <location>
        <begin position="100"/>
        <end position="126"/>
    </location>
</feature>
<keyword evidence="2" id="KW-0472">Membrane</keyword>
<evidence type="ECO:0000313" key="3">
    <source>
        <dbReference type="EMBL" id="CAG8580720.1"/>
    </source>
</evidence>